<dbReference type="GO" id="GO:0005743">
    <property type="term" value="C:mitochondrial inner membrane"/>
    <property type="evidence" value="ECO:0007669"/>
    <property type="project" value="UniProtKB-SubCell"/>
</dbReference>
<dbReference type="Proteomes" id="UP000007875">
    <property type="component" value="Unassembled WGS sequence"/>
</dbReference>
<evidence type="ECO:0000313" key="13">
    <source>
        <dbReference type="Proteomes" id="UP000007875"/>
    </source>
</evidence>
<proteinExistence type="inferred from homology"/>
<dbReference type="InParanoid" id="H2YKK9"/>
<dbReference type="STRING" id="51511.ENSCSAVP00000005861"/>
<dbReference type="OMA" id="WWGSIAV"/>
<dbReference type="Pfam" id="PF02096">
    <property type="entry name" value="60KD_IMP"/>
    <property type="match status" value="1"/>
</dbReference>
<comment type="similarity">
    <text evidence="2 9">Belongs to the OXA1/ALB3/YidC family.</text>
</comment>
<keyword evidence="6 10" id="KW-1133">Transmembrane helix</keyword>
<evidence type="ECO:0000256" key="7">
    <source>
        <dbReference type="ARBA" id="ARBA00023128"/>
    </source>
</evidence>
<sequence length="266" mass="30503">MGVPWIPAIAVATLTLRLLAIPAYISMRGFVARSHNSQPEQVGVQAAARKATTQIEKQKRMLEYMTYMRNHNINPLKALLYQLPIGLTFISFFSALRGMTQAKVPSLVEGGVSWFTDLTVSDPYFILPTLSCVSLFLLFRFGGAASEVGPMAEMPYMRKILLYSPFVMLPFLLPQPSVMFIFWITSNIFSFTLLQLFKQPGVERYFGIPEKVRHPQAVMEEMQDMMNPIRMRNKVLREQRAAEDAKIKVKKHLEEMRKFSQDSKKR</sequence>
<dbReference type="CDD" id="cd20069">
    <property type="entry name" value="5TM_Oxa1-like"/>
    <property type="match status" value="1"/>
</dbReference>
<protein>
    <recommendedName>
        <fullName evidence="11">Membrane insertase YidC/Oxa/ALB C-terminal domain-containing protein</fullName>
    </recommendedName>
</protein>
<organism evidence="12 13">
    <name type="scientific">Ciona savignyi</name>
    <name type="common">Pacific transparent sea squirt</name>
    <dbReference type="NCBI Taxonomy" id="51511"/>
    <lineage>
        <taxon>Eukaryota</taxon>
        <taxon>Metazoa</taxon>
        <taxon>Chordata</taxon>
        <taxon>Tunicata</taxon>
        <taxon>Ascidiacea</taxon>
        <taxon>Phlebobranchia</taxon>
        <taxon>Cionidae</taxon>
        <taxon>Ciona</taxon>
    </lineage>
</organism>
<comment type="subcellular location">
    <subcellularLocation>
        <location evidence="9">Membrane</location>
        <topology evidence="9">Multi-pass membrane protein</topology>
    </subcellularLocation>
    <subcellularLocation>
        <location evidence="1">Mitochondrion inner membrane</location>
        <topology evidence="1">Multi-pass membrane protein</topology>
    </subcellularLocation>
</comment>
<dbReference type="AlphaFoldDB" id="H2YKK9"/>
<accession>H2YKK9</accession>
<evidence type="ECO:0000256" key="5">
    <source>
        <dbReference type="ARBA" id="ARBA00022946"/>
    </source>
</evidence>
<feature type="transmembrane region" description="Helical" evidence="10">
    <location>
        <begin position="156"/>
        <end position="173"/>
    </location>
</feature>
<evidence type="ECO:0000256" key="6">
    <source>
        <dbReference type="ARBA" id="ARBA00022989"/>
    </source>
</evidence>
<keyword evidence="8 10" id="KW-0472">Membrane</keyword>
<evidence type="ECO:0000256" key="1">
    <source>
        <dbReference type="ARBA" id="ARBA00004448"/>
    </source>
</evidence>
<evidence type="ECO:0000256" key="10">
    <source>
        <dbReference type="SAM" id="Phobius"/>
    </source>
</evidence>
<dbReference type="Ensembl" id="ENSCSAVT00000005936.1">
    <property type="protein sequence ID" value="ENSCSAVP00000005861.1"/>
    <property type="gene ID" value="ENSCSAVG00000003500.1"/>
</dbReference>
<keyword evidence="4" id="KW-0999">Mitochondrion inner membrane</keyword>
<evidence type="ECO:0000313" key="12">
    <source>
        <dbReference type="Ensembl" id="ENSCSAVP00000005861.1"/>
    </source>
</evidence>
<dbReference type="GO" id="GO:0032977">
    <property type="term" value="F:membrane insertase activity"/>
    <property type="evidence" value="ECO:0007669"/>
    <property type="project" value="InterPro"/>
</dbReference>
<evidence type="ECO:0000259" key="11">
    <source>
        <dbReference type="Pfam" id="PF02096"/>
    </source>
</evidence>
<reference evidence="12" key="3">
    <citation type="submission" date="2025-09" db="UniProtKB">
        <authorList>
            <consortium name="Ensembl"/>
        </authorList>
    </citation>
    <scope>IDENTIFICATION</scope>
</reference>
<reference evidence="13" key="1">
    <citation type="submission" date="2003-08" db="EMBL/GenBank/DDBJ databases">
        <authorList>
            <person name="Birren B."/>
            <person name="Nusbaum C."/>
            <person name="Abebe A."/>
            <person name="Abouelleil A."/>
            <person name="Adekoya E."/>
            <person name="Ait-zahra M."/>
            <person name="Allen N."/>
            <person name="Allen T."/>
            <person name="An P."/>
            <person name="Anderson M."/>
            <person name="Anderson S."/>
            <person name="Arachchi H."/>
            <person name="Armbruster J."/>
            <person name="Bachantsang P."/>
            <person name="Baldwin J."/>
            <person name="Barry A."/>
            <person name="Bayul T."/>
            <person name="Blitshsteyn B."/>
            <person name="Bloom T."/>
            <person name="Blye J."/>
            <person name="Boguslavskiy L."/>
            <person name="Borowsky M."/>
            <person name="Boukhgalter B."/>
            <person name="Brunache A."/>
            <person name="Butler J."/>
            <person name="Calixte N."/>
            <person name="Calvo S."/>
            <person name="Camarata J."/>
            <person name="Campo K."/>
            <person name="Chang J."/>
            <person name="Cheshatsang Y."/>
            <person name="Citroen M."/>
            <person name="Collymore A."/>
            <person name="Considine T."/>
            <person name="Cook A."/>
            <person name="Cooke P."/>
            <person name="Corum B."/>
            <person name="Cuomo C."/>
            <person name="David R."/>
            <person name="Dawoe T."/>
            <person name="Degray S."/>
            <person name="Dodge S."/>
            <person name="Dooley K."/>
            <person name="Dorje P."/>
            <person name="Dorjee K."/>
            <person name="Dorris L."/>
            <person name="Duffey N."/>
            <person name="Dupes A."/>
            <person name="Elkins T."/>
            <person name="Engels R."/>
            <person name="Erickson J."/>
            <person name="Farina A."/>
            <person name="Faro S."/>
            <person name="Ferreira P."/>
            <person name="Fischer H."/>
            <person name="Fitzgerald M."/>
            <person name="Foley K."/>
            <person name="Gage D."/>
            <person name="Galagan J."/>
            <person name="Gearin G."/>
            <person name="Gnerre S."/>
            <person name="Gnirke A."/>
            <person name="Goyette A."/>
            <person name="Graham J."/>
            <person name="Grandbois E."/>
            <person name="Gyaltsen K."/>
            <person name="Hafez N."/>
            <person name="Hagopian D."/>
            <person name="Hagos B."/>
            <person name="Hall J."/>
            <person name="Hatcher B."/>
            <person name="Heller A."/>
            <person name="Higgins H."/>
            <person name="Honan T."/>
            <person name="Horn A."/>
            <person name="Houde N."/>
            <person name="Hughes L."/>
            <person name="Hulme W."/>
            <person name="Husby E."/>
            <person name="Iliev I."/>
            <person name="Jaffe D."/>
            <person name="Jones C."/>
            <person name="Kamal M."/>
            <person name="Kamat A."/>
            <person name="Kamvysselis M."/>
            <person name="Karlsson E."/>
            <person name="Kells C."/>
            <person name="Kieu A."/>
            <person name="Kisner P."/>
            <person name="Kodira C."/>
            <person name="Kulbokas E."/>
            <person name="Labutti K."/>
            <person name="Lama D."/>
            <person name="Landers T."/>
            <person name="Leger J."/>
            <person name="Levine S."/>
            <person name="Lewis D."/>
            <person name="Lewis T."/>
            <person name="Lindblad-toh K."/>
            <person name="Liu X."/>
            <person name="Lokyitsang T."/>
            <person name="Lokyitsang Y."/>
            <person name="Lucien O."/>
            <person name="Lui A."/>
            <person name="Ma L.J."/>
            <person name="Mabbitt R."/>
            <person name="Macdonald J."/>
            <person name="Maclean C."/>
            <person name="Major J."/>
            <person name="Manning J."/>
            <person name="Marabella R."/>
            <person name="Maru K."/>
            <person name="Matthews C."/>
            <person name="Mauceli E."/>
            <person name="Mccarthy M."/>
            <person name="Mcdonough S."/>
            <person name="Mcghee T."/>
            <person name="Meldrim J."/>
            <person name="Meneus L."/>
            <person name="Mesirov J."/>
            <person name="Mihalev A."/>
            <person name="Mihova T."/>
            <person name="Mikkelsen T."/>
            <person name="Mlenga V."/>
            <person name="Moru K."/>
            <person name="Mozes J."/>
            <person name="Mulrain L."/>
            <person name="Munson G."/>
            <person name="Naylor J."/>
            <person name="Newes C."/>
            <person name="Nguyen C."/>
            <person name="Nguyen N."/>
            <person name="Nguyen T."/>
            <person name="Nicol R."/>
            <person name="Nielsen C."/>
            <person name="Nizzari M."/>
            <person name="Norbu C."/>
            <person name="Norbu N."/>
            <person name="O'donnell P."/>
            <person name="Okoawo O."/>
            <person name="O'leary S."/>
            <person name="Omotosho B."/>
            <person name="O'neill K."/>
            <person name="Osman S."/>
            <person name="Parker S."/>
            <person name="Perrin D."/>
            <person name="Phunkhang P."/>
            <person name="Piqani B."/>
            <person name="Purcell S."/>
            <person name="Rachupka T."/>
            <person name="Ramasamy U."/>
            <person name="Rameau R."/>
            <person name="Ray V."/>
            <person name="Raymond C."/>
            <person name="Retta R."/>
            <person name="Richardson S."/>
            <person name="Rise C."/>
            <person name="Rodriguez J."/>
            <person name="Rogers J."/>
            <person name="Rogov P."/>
            <person name="Rutman M."/>
            <person name="Schupbach R."/>
            <person name="Seaman C."/>
            <person name="Settipalli S."/>
            <person name="Sharpe T."/>
            <person name="Sheridan J."/>
            <person name="Sherpa N."/>
            <person name="Shi J."/>
            <person name="Smirnov S."/>
            <person name="Smith C."/>
            <person name="Sougnez C."/>
            <person name="Spencer B."/>
            <person name="Stalker J."/>
            <person name="Stange-thomann N."/>
            <person name="Stavropoulos S."/>
            <person name="Stetson K."/>
            <person name="Stone C."/>
            <person name="Stone S."/>
            <person name="Stubbs M."/>
            <person name="Talamas J."/>
            <person name="Tchuinga P."/>
            <person name="Tenzing P."/>
            <person name="Tesfaye S."/>
            <person name="Theodore J."/>
            <person name="Thoulutsang Y."/>
            <person name="Topham K."/>
            <person name="Towey S."/>
            <person name="Tsamla T."/>
            <person name="Tsomo N."/>
            <person name="Vallee D."/>
            <person name="Vassiliev H."/>
            <person name="Venkataraman V."/>
            <person name="Vinson J."/>
            <person name="Vo A."/>
            <person name="Wade C."/>
            <person name="Wang S."/>
            <person name="Wangchuk T."/>
            <person name="Wangdi T."/>
            <person name="Whittaker C."/>
            <person name="Wilkinson J."/>
            <person name="Wu Y."/>
            <person name="Wyman D."/>
            <person name="Yadav S."/>
            <person name="Yang S."/>
            <person name="Yang X."/>
            <person name="Yeager S."/>
            <person name="Yee E."/>
            <person name="Young G."/>
            <person name="Zainoun J."/>
            <person name="Zembeck L."/>
            <person name="Zimmer A."/>
            <person name="Zody M."/>
            <person name="Lander E."/>
        </authorList>
    </citation>
    <scope>NUCLEOTIDE SEQUENCE [LARGE SCALE GENOMIC DNA]</scope>
</reference>
<evidence type="ECO:0000256" key="8">
    <source>
        <dbReference type="ARBA" id="ARBA00023136"/>
    </source>
</evidence>
<feature type="transmembrane region" description="Helical" evidence="10">
    <location>
        <begin position="6"/>
        <end position="25"/>
    </location>
</feature>
<keyword evidence="7" id="KW-0496">Mitochondrion</keyword>
<evidence type="ECO:0000256" key="3">
    <source>
        <dbReference type="ARBA" id="ARBA00022692"/>
    </source>
</evidence>
<dbReference type="eggNOG" id="KOG1239">
    <property type="taxonomic scope" value="Eukaryota"/>
</dbReference>
<feature type="transmembrane region" description="Helical" evidence="10">
    <location>
        <begin position="124"/>
        <end position="144"/>
    </location>
</feature>
<dbReference type="HOGENOM" id="CLU_029282_3_0_1"/>
<keyword evidence="3 9" id="KW-0812">Transmembrane</keyword>
<dbReference type="PANTHER" id="PTHR12428">
    <property type="entry name" value="OXA1"/>
    <property type="match status" value="1"/>
</dbReference>
<dbReference type="InterPro" id="IPR028055">
    <property type="entry name" value="YidC/Oxa/ALB_C"/>
</dbReference>
<name>H2YKK9_CIOSA</name>
<evidence type="ECO:0000256" key="9">
    <source>
        <dbReference type="RuleBase" id="RU003945"/>
    </source>
</evidence>
<feature type="transmembrane region" description="Helical" evidence="10">
    <location>
        <begin position="78"/>
        <end position="96"/>
    </location>
</feature>
<dbReference type="GeneTree" id="ENSGT00530000063506"/>
<dbReference type="InterPro" id="IPR001708">
    <property type="entry name" value="YidC/ALB3/OXA1/COX18"/>
</dbReference>
<keyword evidence="13" id="KW-1185">Reference proteome</keyword>
<keyword evidence="5" id="KW-0809">Transit peptide</keyword>
<dbReference type="PANTHER" id="PTHR12428:SF66">
    <property type="entry name" value="MITOCHONDRIAL INNER MEMBRANE PROTEIN OXA1L"/>
    <property type="match status" value="1"/>
</dbReference>
<reference evidence="12" key="2">
    <citation type="submission" date="2025-08" db="UniProtKB">
        <authorList>
            <consortium name="Ensembl"/>
        </authorList>
    </citation>
    <scope>IDENTIFICATION</scope>
</reference>
<evidence type="ECO:0000256" key="4">
    <source>
        <dbReference type="ARBA" id="ARBA00022792"/>
    </source>
</evidence>
<dbReference type="GO" id="GO:0032979">
    <property type="term" value="P:protein insertion into mitochondrial inner membrane from matrix"/>
    <property type="evidence" value="ECO:0007669"/>
    <property type="project" value="TreeGrafter"/>
</dbReference>
<feature type="domain" description="Membrane insertase YidC/Oxa/ALB C-terminal" evidence="11">
    <location>
        <begin position="5"/>
        <end position="192"/>
    </location>
</feature>
<evidence type="ECO:0000256" key="2">
    <source>
        <dbReference type="ARBA" id="ARBA00009877"/>
    </source>
</evidence>